<name>A0AAQ3MGD8_VIGMU</name>
<evidence type="ECO:0000313" key="2">
    <source>
        <dbReference type="Proteomes" id="UP001374535"/>
    </source>
</evidence>
<proteinExistence type="predicted"/>
<keyword evidence="2" id="KW-1185">Reference proteome</keyword>
<sequence>MTLAVLGSSRGPASRRTVQESKISRSCSLEMAICENCTSSCMLVAFSMPPSSASIIQSLVLVLPFMTTSCTRIGTSSDDNRRDRVSTLKRCSRSLDAADWGILRFGC</sequence>
<gene>
    <name evidence="1" type="ORF">V8G54_036028</name>
</gene>
<dbReference type="EMBL" id="CP144690">
    <property type="protein sequence ID" value="WVY90514.1"/>
    <property type="molecule type" value="Genomic_DNA"/>
</dbReference>
<evidence type="ECO:0000313" key="1">
    <source>
        <dbReference type="EMBL" id="WVY90514.1"/>
    </source>
</evidence>
<reference evidence="1 2" key="1">
    <citation type="journal article" date="2023" name="Life. Sci Alliance">
        <title>Evolutionary insights into 3D genome organization and epigenetic landscape of Vigna mungo.</title>
        <authorList>
            <person name="Junaid A."/>
            <person name="Singh B."/>
            <person name="Bhatia S."/>
        </authorList>
    </citation>
    <scope>NUCLEOTIDE SEQUENCE [LARGE SCALE GENOMIC DNA]</scope>
    <source>
        <strain evidence="1">Urdbean</strain>
    </source>
</reference>
<dbReference type="AlphaFoldDB" id="A0AAQ3MGD8"/>
<organism evidence="1 2">
    <name type="scientific">Vigna mungo</name>
    <name type="common">Black gram</name>
    <name type="synonym">Phaseolus mungo</name>
    <dbReference type="NCBI Taxonomy" id="3915"/>
    <lineage>
        <taxon>Eukaryota</taxon>
        <taxon>Viridiplantae</taxon>
        <taxon>Streptophyta</taxon>
        <taxon>Embryophyta</taxon>
        <taxon>Tracheophyta</taxon>
        <taxon>Spermatophyta</taxon>
        <taxon>Magnoliopsida</taxon>
        <taxon>eudicotyledons</taxon>
        <taxon>Gunneridae</taxon>
        <taxon>Pentapetalae</taxon>
        <taxon>rosids</taxon>
        <taxon>fabids</taxon>
        <taxon>Fabales</taxon>
        <taxon>Fabaceae</taxon>
        <taxon>Papilionoideae</taxon>
        <taxon>50 kb inversion clade</taxon>
        <taxon>NPAAA clade</taxon>
        <taxon>indigoferoid/millettioid clade</taxon>
        <taxon>Phaseoleae</taxon>
        <taxon>Vigna</taxon>
    </lineage>
</organism>
<dbReference type="Proteomes" id="UP001374535">
    <property type="component" value="Chromosome 11"/>
</dbReference>
<accession>A0AAQ3MGD8</accession>
<protein>
    <submittedName>
        <fullName evidence="1">Uncharacterized protein</fullName>
    </submittedName>
</protein>